<evidence type="ECO:0000313" key="3">
    <source>
        <dbReference type="Proteomes" id="UP001497382"/>
    </source>
</evidence>
<evidence type="ECO:0000256" key="1">
    <source>
        <dbReference type="SAM" id="Phobius"/>
    </source>
</evidence>
<feature type="transmembrane region" description="Helical" evidence="1">
    <location>
        <begin position="50"/>
        <end position="67"/>
    </location>
</feature>
<dbReference type="Proteomes" id="UP001497382">
    <property type="component" value="Unassembled WGS sequence"/>
</dbReference>
<keyword evidence="1" id="KW-1133">Transmembrane helix</keyword>
<proteinExistence type="predicted"/>
<sequence>MDFISTMVYNFLTTSLINESPENTLVYIQILAMKSFLFAKHFQDFWFPKLYVKCSAILFTIVGFYFLPCLKEKFELELFIIILHCLPLCSQGLEYRLSTISNYIFLLIICFYCVTTEVFLDIYVVACLVYQMTIYTEFCIKNETVFVILFIAAYNVLSIQNIAYLHALFVSCECLVYEKNRNVNLLHVLIILSLSVYMHSSKHLGVLGRKYLRHFCENLCTLLK</sequence>
<feature type="transmembrane region" description="Helical" evidence="1">
    <location>
        <begin position="105"/>
        <end position="132"/>
    </location>
</feature>
<dbReference type="AlphaFoldDB" id="A0AAV2A2Y8"/>
<feature type="transmembrane region" description="Helical" evidence="1">
    <location>
        <begin position="74"/>
        <end position="93"/>
    </location>
</feature>
<protein>
    <submittedName>
        <fullName evidence="2">Uncharacterized protein</fullName>
    </submittedName>
</protein>
<keyword evidence="1" id="KW-0472">Membrane</keyword>
<keyword evidence="1" id="KW-0812">Transmembrane</keyword>
<gene>
    <name evidence="2" type="ORF">LARSCL_LOCUS9760</name>
</gene>
<accession>A0AAV2A2Y8</accession>
<comment type="caution">
    <text evidence="2">The sequence shown here is derived from an EMBL/GenBank/DDBJ whole genome shotgun (WGS) entry which is preliminary data.</text>
</comment>
<evidence type="ECO:0000313" key="2">
    <source>
        <dbReference type="EMBL" id="CAL1278412.1"/>
    </source>
</evidence>
<reference evidence="2 3" key="1">
    <citation type="submission" date="2024-04" db="EMBL/GenBank/DDBJ databases">
        <authorList>
            <person name="Rising A."/>
            <person name="Reimegard J."/>
            <person name="Sonavane S."/>
            <person name="Akerstrom W."/>
            <person name="Nylinder S."/>
            <person name="Hedman E."/>
            <person name="Kallberg Y."/>
        </authorList>
    </citation>
    <scope>NUCLEOTIDE SEQUENCE [LARGE SCALE GENOMIC DNA]</scope>
</reference>
<organism evidence="2 3">
    <name type="scientific">Larinioides sclopetarius</name>
    <dbReference type="NCBI Taxonomy" id="280406"/>
    <lineage>
        <taxon>Eukaryota</taxon>
        <taxon>Metazoa</taxon>
        <taxon>Ecdysozoa</taxon>
        <taxon>Arthropoda</taxon>
        <taxon>Chelicerata</taxon>
        <taxon>Arachnida</taxon>
        <taxon>Araneae</taxon>
        <taxon>Araneomorphae</taxon>
        <taxon>Entelegynae</taxon>
        <taxon>Araneoidea</taxon>
        <taxon>Araneidae</taxon>
        <taxon>Larinioides</taxon>
    </lineage>
</organism>
<feature type="transmembrane region" description="Helical" evidence="1">
    <location>
        <begin position="183"/>
        <end position="200"/>
    </location>
</feature>
<name>A0AAV2A2Y8_9ARAC</name>
<feature type="transmembrane region" description="Helical" evidence="1">
    <location>
        <begin position="144"/>
        <end position="163"/>
    </location>
</feature>
<keyword evidence="3" id="KW-1185">Reference proteome</keyword>
<dbReference type="EMBL" id="CAXIEN010000112">
    <property type="protein sequence ID" value="CAL1278412.1"/>
    <property type="molecule type" value="Genomic_DNA"/>
</dbReference>